<name>A0A4P8IDL1_9FIRM</name>
<comment type="similarity">
    <text evidence="8">Belongs to the radical SAM superfamily. 7-carboxy-7-deazaguanine synthase family.</text>
</comment>
<dbReference type="InterPro" id="IPR013785">
    <property type="entry name" value="Aldolase_TIM"/>
</dbReference>
<dbReference type="Proteomes" id="UP000298653">
    <property type="component" value="Chromosome"/>
</dbReference>
<feature type="binding site" evidence="8">
    <location>
        <position position="76"/>
    </location>
    <ligand>
        <name>S-adenosyl-L-methionine</name>
        <dbReference type="ChEBI" id="CHEBI:59789"/>
    </ligand>
</feature>
<dbReference type="Gene3D" id="3.20.20.70">
    <property type="entry name" value="Aldolase class I"/>
    <property type="match status" value="1"/>
</dbReference>
<comment type="function">
    <text evidence="8">Catalyzes the complex heterocyclic radical-mediated conversion of 6-carboxy-5,6,7,8-tetrahydropterin (CPH4) to 7-carboxy-7-deazaguanine (CDG), a step common to the biosynthetic pathways of all 7-deazapurine-containing compounds.</text>
</comment>
<dbReference type="EC" id="4.3.99.3" evidence="8"/>
<feature type="binding site" evidence="8">
    <location>
        <position position="28"/>
    </location>
    <ligand>
        <name>substrate</name>
    </ligand>
</feature>
<feature type="binding site" evidence="8">
    <location>
        <position position="74"/>
    </location>
    <ligand>
        <name>substrate</name>
    </ligand>
</feature>
<dbReference type="Pfam" id="PF04055">
    <property type="entry name" value="Radical_SAM"/>
    <property type="match status" value="1"/>
</dbReference>
<dbReference type="GO" id="GO:0000287">
    <property type="term" value="F:magnesium ion binding"/>
    <property type="evidence" value="ECO:0007669"/>
    <property type="project" value="UniProtKB-UniRule"/>
</dbReference>
<organism evidence="10 11">
    <name type="scientific">Anaerostipes rhamnosivorans</name>
    <dbReference type="NCBI Taxonomy" id="1229621"/>
    <lineage>
        <taxon>Bacteria</taxon>
        <taxon>Bacillati</taxon>
        <taxon>Bacillota</taxon>
        <taxon>Clostridia</taxon>
        <taxon>Lachnospirales</taxon>
        <taxon>Lachnospiraceae</taxon>
        <taxon>Anaerostipes</taxon>
    </lineage>
</organism>
<keyword evidence="2 8" id="KW-0949">S-adenosyl-L-methionine</keyword>
<dbReference type="KEGG" id="arf:AR1Y2_1411"/>
<evidence type="ECO:0000256" key="2">
    <source>
        <dbReference type="ARBA" id="ARBA00022691"/>
    </source>
</evidence>
<keyword evidence="8" id="KW-0671">Queuosine biosynthesis</keyword>
<gene>
    <name evidence="8" type="primary">queE</name>
    <name evidence="10" type="ORF">AR1Y2_1411</name>
</gene>
<comment type="cofactor">
    <cofactor evidence="8">
        <name>[4Fe-4S] cluster</name>
        <dbReference type="ChEBI" id="CHEBI:49883"/>
    </cofactor>
    <text evidence="8">Binds 1 [4Fe-4S] cluster. The cluster is coordinated with 3 cysteines and an exchangeable S-adenosyl-L-methionine.</text>
</comment>
<comment type="caution">
    <text evidence="8">Lacks conserved residue(s) required for the propagation of feature annotation.</text>
</comment>
<feature type="binding site" evidence="8">
    <location>
        <position position="36"/>
    </location>
    <ligand>
        <name>[4Fe-4S] cluster</name>
        <dbReference type="ChEBI" id="CHEBI:49883"/>
        <note>4Fe-4S-S-AdoMet</note>
    </ligand>
</feature>
<feature type="binding site" evidence="8">
    <location>
        <position position="39"/>
    </location>
    <ligand>
        <name>[4Fe-4S] cluster</name>
        <dbReference type="ChEBI" id="CHEBI:49883"/>
        <note>4Fe-4S-S-AdoMet</note>
    </ligand>
</feature>
<keyword evidence="6 8" id="KW-0411">Iron-sulfur</keyword>
<dbReference type="OrthoDB" id="9792276at2"/>
<dbReference type="PIRSF" id="PIRSF000370">
    <property type="entry name" value="QueE"/>
    <property type="match status" value="1"/>
</dbReference>
<comment type="cofactor">
    <cofactor evidence="8">
        <name>S-adenosyl-L-methionine</name>
        <dbReference type="ChEBI" id="CHEBI:59789"/>
    </cofactor>
    <text evidence="8">Binds 1 S-adenosyl-L-methionine per subunit.</text>
</comment>
<dbReference type="RefSeq" id="WP_137328350.1">
    <property type="nucleotide sequence ID" value="NZ_CP040058.1"/>
</dbReference>
<evidence type="ECO:0000256" key="7">
    <source>
        <dbReference type="ARBA" id="ARBA00023239"/>
    </source>
</evidence>
<feature type="domain" description="Radical SAM core" evidence="9">
    <location>
        <begin position="19"/>
        <end position="217"/>
    </location>
</feature>
<accession>A0A4P8IDL1</accession>
<sequence length="222" mass="25133">METFKIAESFVSINGEGKKAGRLAMFIRLRGCNLNCSYCDTKWAISKKGDAELMTAPETAQMVKEAGVELVTLTGGEPLLDENISGLIGSILALPKVELEIETNGSIPIRPWRERDARLSMTMDYKLPSSGMEESMCLENMEELKPWDVVKFVIGTREDLERAKEITDRFSLCERAIVYFSPVFGALLPEEIVEFMKEHKLNKVRFQIQIHKVVWDPEQKGV</sequence>
<dbReference type="GO" id="GO:0008616">
    <property type="term" value="P:tRNA queuosine(34) biosynthetic process"/>
    <property type="evidence" value="ECO:0007669"/>
    <property type="project" value="UniProtKB-UniRule"/>
</dbReference>
<feature type="binding site" evidence="8">
    <location>
        <begin position="38"/>
        <end position="40"/>
    </location>
    <ligand>
        <name>S-adenosyl-L-methionine</name>
        <dbReference type="ChEBI" id="CHEBI:59789"/>
    </ligand>
</feature>
<keyword evidence="4 8" id="KW-0460">Magnesium</keyword>
<keyword evidence="3 8" id="KW-0479">Metal-binding</keyword>
<reference evidence="10 11" key="1">
    <citation type="submission" date="2019-05" db="EMBL/GenBank/DDBJ databases">
        <title>Complete genome sequencing of Anaerostipes rhamnosivorans.</title>
        <authorList>
            <person name="Bui T.P.N."/>
            <person name="de Vos W.M."/>
        </authorList>
    </citation>
    <scope>NUCLEOTIDE SEQUENCE [LARGE SCALE GENOMIC DNA]</scope>
    <source>
        <strain evidence="10 11">1y2</strain>
    </source>
</reference>
<evidence type="ECO:0000256" key="1">
    <source>
        <dbReference type="ARBA" id="ARBA00022485"/>
    </source>
</evidence>
<dbReference type="PANTHER" id="PTHR42836:SF1">
    <property type="entry name" value="7-CARBOXY-7-DEAZAGUANINE SYNTHASE"/>
    <property type="match status" value="1"/>
</dbReference>
<dbReference type="InterPro" id="IPR024924">
    <property type="entry name" value="7-CO-7-deazaguanine_synth-like"/>
</dbReference>
<dbReference type="SUPFAM" id="SSF102114">
    <property type="entry name" value="Radical SAM enzymes"/>
    <property type="match status" value="1"/>
</dbReference>
<dbReference type="AlphaFoldDB" id="A0A4P8IDL1"/>
<comment type="catalytic activity">
    <reaction evidence="8">
        <text>6-carboxy-5,6,7,8-tetrahydropterin + H(+) = 7-carboxy-7-carbaguanine + NH4(+)</text>
        <dbReference type="Rhea" id="RHEA:27974"/>
        <dbReference type="ChEBI" id="CHEBI:15378"/>
        <dbReference type="ChEBI" id="CHEBI:28938"/>
        <dbReference type="ChEBI" id="CHEBI:61032"/>
        <dbReference type="ChEBI" id="CHEBI:61036"/>
        <dbReference type="EC" id="4.3.99.3"/>
    </reaction>
</comment>
<dbReference type="PROSITE" id="PS51918">
    <property type="entry name" value="RADICAL_SAM"/>
    <property type="match status" value="1"/>
</dbReference>
<keyword evidence="7 8" id="KW-0456">Lyase</keyword>
<dbReference type="HAMAP" id="MF_00917">
    <property type="entry name" value="QueE"/>
    <property type="match status" value="1"/>
</dbReference>
<evidence type="ECO:0000256" key="3">
    <source>
        <dbReference type="ARBA" id="ARBA00022723"/>
    </source>
</evidence>
<keyword evidence="5 8" id="KW-0408">Iron</keyword>
<dbReference type="EMBL" id="CP040058">
    <property type="protein sequence ID" value="QCP34865.1"/>
    <property type="molecule type" value="Genomic_DNA"/>
</dbReference>
<evidence type="ECO:0000256" key="5">
    <source>
        <dbReference type="ARBA" id="ARBA00023004"/>
    </source>
</evidence>
<dbReference type="InterPro" id="IPR023868">
    <property type="entry name" value="7-CO-7-deazaGua_synth_put_Clo"/>
</dbReference>
<evidence type="ECO:0000259" key="9">
    <source>
        <dbReference type="PROSITE" id="PS51918"/>
    </source>
</evidence>
<dbReference type="GO" id="GO:0051539">
    <property type="term" value="F:4 iron, 4 sulfur cluster binding"/>
    <property type="evidence" value="ECO:0007669"/>
    <property type="project" value="UniProtKB-UniRule"/>
</dbReference>
<proteinExistence type="inferred from homology"/>
<evidence type="ECO:0000256" key="8">
    <source>
        <dbReference type="HAMAP-Rule" id="MF_00917"/>
    </source>
</evidence>
<feature type="binding site" evidence="8">
    <location>
        <position position="41"/>
    </location>
    <ligand>
        <name>Mg(2+)</name>
        <dbReference type="ChEBI" id="CHEBI:18420"/>
    </ligand>
</feature>
<dbReference type="PANTHER" id="PTHR42836">
    <property type="entry name" value="7-CARBOXY-7-DEAZAGUANINE SYNTHASE"/>
    <property type="match status" value="1"/>
</dbReference>
<feature type="binding site" evidence="8">
    <location>
        <position position="32"/>
    </location>
    <ligand>
        <name>[4Fe-4S] cluster</name>
        <dbReference type="ChEBI" id="CHEBI:49883"/>
        <note>4Fe-4S-S-AdoMet</note>
    </ligand>
</feature>
<dbReference type="SFLD" id="SFLDS00029">
    <property type="entry name" value="Radical_SAM"/>
    <property type="match status" value="1"/>
</dbReference>
<evidence type="ECO:0000256" key="4">
    <source>
        <dbReference type="ARBA" id="ARBA00022842"/>
    </source>
</evidence>
<comment type="cofactor">
    <cofactor evidence="8">
        <name>Mg(2+)</name>
        <dbReference type="ChEBI" id="CHEBI:18420"/>
    </cofactor>
</comment>
<comment type="subunit">
    <text evidence="8">Homodimer.</text>
</comment>
<protein>
    <recommendedName>
        <fullName evidence="8">7-carboxy-7-deazaguanine synthase</fullName>
        <shortName evidence="8">CDG synthase</shortName>
        <ecNumber evidence="8">4.3.99.3</ecNumber>
    </recommendedName>
    <alternativeName>
        <fullName evidence="8">Queuosine biosynthesis protein QueE</fullName>
    </alternativeName>
</protein>
<dbReference type="CDD" id="cd01335">
    <property type="entry name" value="Radical_SAM"/>
    <property type="match status" value="1"/>
</dbReference>
<dbReference type="GO" id="GO:1904047">
    <property type="term" value="F:S-adenosyl-L-methionine binding"/>
    <property type="evidence" value="ECO:0007669"/>
    <property type="project" value="UniProtKB-UniRule"/>
</dbReference>
<evidence type="ECO:0000256" key="6">
    <source>
        <dbReference type="ARBA" id="ARBA00023014"/>
    </source>
</evidence>
<keyword evidence="1 8" id="KW-0004">4Fe-4S</keyword>
<evidence type="ECO:0000313" key="10">
    <source>
        <dbReference type="EMBL" id="QCP34865.1"/>
    </source>
</evidence>
<keyword evidence="11" id="KW-1185">Reference proteome</keyword>
<dbReference type="InterPro" id="IPR007197">
    <property type="entry name" value="rSAM"/>
</dbReference>
<dbReference type="NCBIfam" id="TIGR03963">
    <property type="entry name" value="rSAM_QueE_Clost"/>
    <property type="match status" value="1"/>
</dbReference>
<dbReference type="InterPro" id="IPR058240">
    <property type="entry name" value="rSAM_sf"/>
</dbReference>
<comment type="pathway">
    <text evidence="8">Purine metabolism; 7-cyano-7-deazaguanine biosynthesis.</text>
</comment>
<evidence type="ECO:0000313" key="11">
    <source>
        <dbReference type="Proteomes" id="UP000298653"/>
    </source>
</evidence>
<dbReference type="GO" id="GO:0016840">
    <property type="term" value="F:carbon-nitrogen lyase activity"/>
    <property type="evidence" value="ECO:0007669"/>
    <property type="project" value="UniProtKB-UniRule"/>
</dbReference>
<dbReference type="UniPathway" id="UPA00391"/>
<feature type="binding site" evidence="8">
    <location>
        <begin position="13"/>
        <end position="15"/>
    </location>
    <ligand>
        <name>substrate</name>
    </ligand>
</feature>